<evidence type="ECO:0000256" key="6">
    <source>
        <dbReference type="ARBA" id="ARBA00022679"/>
    </source>
</evidence>
<reference evidence="14 15" key="1">
    <citation type="submission" date="2016-12" db="EMBL/GenBank/DDBJ databases">
        <title>Marinobacter lutaoensis whole genome sequencing.</title>
        <authorList>
            <person name="Verma A."/>
            <person name="Krishnamurthi S."/>
        </authorList>
    </citation>
    <scope>NUCLEOTIDE SEQUENCE [LARGE SCALE GENOMIC DNA]</scope>
    <source>
        <strain evidence="14 15">T5054</strain>
    </source>
</reference>
<keyword evidence="12" id="KW-1003">Cell membrane</keyword>
<evidence type="ECO:0000256" key="12">
    <source>
        <dbReference type="RuleBase" id="RU365103"/>
    </source>
</evidence>
<evidence type="ECO:0000256" key="2">
    <source>
        <dbReference type="ARBA" id="ARBA00004713"/>
    </source>
</evidence>
<dbReference type="Pfam" id="PF04413">
    <property type="entry name" value="Glycos_transf_N"/>
    <property type="match status" value="1"/>
</dbReference>
<dbReference type="InterPro" id="IPR007507">
    <property type="entry name" value="Glycos_transf_N"/>
</dbReference>
<dbReference type="FunFam" id="3.40.50.11720:FF:000001">
    <property type="entry name" value="3-deoxy-D-manno-octulosonic acid transferase"/>
    <property type="match status" value="1"/>
</dbReference>
<dbReference type="AlphaFoldDB" id="A0A1V2DVW0"/>
<keyword evidence="7" id="KW-0735">Signal-anchor</keyword>
<protein>
    <recommendedName>
        <fullName evidence="5 12">3-deoxy-D-manno-octulosonic acid transferase</fullName>
        <shortName evidence="12">Kdo transferase</shortName>
        <ecNumber evidence="4 12">2.4.99.12</ecNumber>
    </recommendedName>
    <alternativeName>
        <fullName evidence="8 12">Lipid IV(A) 3-deoxy-D-manno-octulosonic acid transferase</fullName>
    </alternativeName>
</protein>
<dbReference type="RefSeq" id="WP_076723215.1">
    <property type="nucleotide sequence ID" value="NZ_MSCW01000003.1"/>
</dbReference>
<dbReference type="UniPathway" id="UPA00958"/>
<dbReference type="STRING" id="135739.BTO32_04265"/>
<dbReference type="Proteomes" id="UP000189339">
    <property type="component" value="Unassembled WGS sequence"/>
</dbReference>
<dbReference type="EC" id="2.4.99.12" evidence="4 12"/>
<comment type="caution">
    <text evidence="14">The sequence shown here is derived from an EMBL/GenBank/DDBJ whole genome shotgun (WGS) entry which is preliminary data.</text>
</comment>
<feature type="site" description="Transition state stabilizer" evidence="11">
    <location>
        <position position="129"/>
    </location>
</feature>
<organism evidence="14 15">
    <name type="scientific">Marinobacter lutaoensis</name>
    <dbReference type="NCBI Taxonomy" id="135739"/>
    <lineage>
        <taxon>Bacteria</taxon>
        <taxon>Pseudomonadati</taxon>
        <taxon>Pseudomonadota</taxon>
        <taxon>Gammaproteobacteria</taxon>
        <taxon>Pseudomonadales</taxon>
        <taxon>Marinobacteraceae</taxon>
        <taxon>Marinobacter</taxon>
    </lineage>
</organism>
<dbReference type="GO" id="GO:0009244">
    <property type="term" value="P:lipopolysaccharide core region biosynthetic process"/>
    <property type="evidence" value="ECO:0007669"/>
    <property type="project" value="UniProtKB-UniRule"/>
</dbReference>
<feature type="domain" description="3-deoxy-D-manno-octulosonic-acid transferase N-terminal" evidence="13">
    <location>
        <begin position="34"/>
        <end position="210"/>
    </location>
</feature>
<evidence type="ECO:0000256" key="3">
    <source>
        <dbReference type="ARBA" id="ARBA00006380"/>
    </source>
</evidence>
<comment type="similarity">
    <text evidence="3">Belongs to the glycosyltransferase group 1 family. Glycosyltransferase 30 subfamily.</text>
</comment>
<keyword evidence="7" id="KW-0812">Transmembrane</keyword>
<comment type="subcellular location">
    <subcellularLocation>
        <location evidence="1">Cell inner membrane</location>
        <topology evidence="1">Single-pass membrane protein</topology>
        <orientation evidence="1">Cytoplasmic side</orientation>
    </subcellularLocation>
    <subcellularLocation>
        <location evidence="12">Cell membrane</location>
    </subcellularLocation>
</comment>
<keyword evidence="12" id="KW-0448">Lipopolysaccharide biosynthesis</keyword>
<dbReference type="InterPro" id="IPR039901">
    <property type="entry name" value="Kdotransferase"/>
</dbReference>
<dbReference type="EMBL" id="MSCW01000003">
    <property type="protein sequence ID" value="ONF44667.1"/>
    <property type="molecule type" value="Genomic_DNA"/>
</dbReference>
<keyword evidence="6 12" id="KW-0808">Transferase</keyword>
<dbReference type="GO" id="GO:0009245">
    <property type="term" value="P:lipid A biosynthetic process"/>
    <property type="evidence" value="ECO:0007669"/>
    <property type="project" value="TreeGrafter"/>
</dbReference>
<dbReference type="GO" id="GO:0043842">
    <property type="term" value="F:Kdo transferase activity"/>
    <property type="evidence" value="ECO:0007669"/>
    <property type="project" value="UniProtKB-EC"/>
</dbReference>
<evidence type="ECO:0000256" key="10">
    <source>
        <dbReference type="PIRSR" id="PIRSR639901-1"/>
    </source>
</evidence>
<evidence type="ECO:0000313" key="14">
    <source>
        <dbReference type="EMBL" id="ONF44667.1"/>
    </source>
</evidence>
<comment type="catalytic activity">
    <reaction evidence="9 12">
        <text>lipid IVA (E. coli) + CMP-3-deoxy-beta-D-manno-octulosonate = alpha-Kdo-(2-&gt;6)-lipid IVA (E. coli) + CMP + H(+)</text>
        <dbReference type="Rhea" id="RHEA:28066"/>
        <dbReference type="ChEBI" id="CHEBI:15378"/>
        <dbReference type="ChEBI" id="CHEBI:58603"/>
        <dbReference type="ChEBI" id="CHEBI:60364"/>
        <dbReference type="ChEBI" id="CHEBI:60377"/>
        <dbReference type="ChEBI" id="CHEBI:85987"/>
        <dbReference type="EC" id="2.4.99.12"/>
    </reaction>
</comment>
<dbReference type="PANTHER" id="PTHR42755:SF1">
    <property type="entry name" value="3-DEOXY-D-MANNO-OCTULOSONIC ACID TRANSFERASE, MITOCHONDRIAL-RELATED"/>
    <property type="match status" value="1"/>
</dbReference>
<dbReference type="OrthoDB" id="9789797at2"/>
<dbReference type="PANTHER" id="PTHR42755">
    <property type="entry name" value="3-DEOXY-MANNO-OCTULOSONATE CYTIDYLYLTRANSFERASE"/>
    <property type="match status" value="1"/>
</dbReference>
<name>A0A1V2DVW0_9GAMM</name>
<evidence type="ECO:0000256" key="9">
    <source>
        <dbReference type="ARBA" id="ARBA00049183"/>
    </source>
</evidence>
<gene>
    <name evidence="14" type="ORF">BTO32_04265</name>
</gene>
<comment type="pathway">
    <text evidence="2 12">Bacterial outer membrane biogenesis; LPS core biosynthesis.</text>
</comment>
<evidence type="ECO:0000256" key="1">
    <source>
        <dbReference type="ARBA" id="ARBA00004388"/>
    </source>
</evidence>
<dbReference type="NCBIfam" id="NF004388">
    <property type="entry name" value="PRK05749.1-4"/>
    <property type="match status" value="1"/>
</dbReference>
<evidence type="ECO:0000256" key="7">
    <source>
        <dbReference type="ARBA" id="ARBA00022968"/>
    </source>
</evidence>
<dbReference type="FunFam" id="3.40.50.2000:FF:000032">
    <property type="entry name" value="3-deoxy-D-manno-octulosonic acid transferase"/>
    <property type="match status" value="1"/>
</dbReference>
<feature type="site" description="Transition state stabilizer" evidence="11">
    <location>
        <position position="207"/>
    </location>
</feature>
<evidence type="ECO:0000256" key="4">
    <source>
        <dbReference type="ARBA" id="ARBA00012621"/>
    </source>
</evidence>
<keyword evidence="15" id="KW-1185">Reference proteome</keyword>
<dbReference type="GO" id="GO:0005886">
    <property type="term" value="C:plasma membrane"/>
    <property type="evidence" value="ECO:0007669"/>
    <property type="project" value="UniProtKB-SubCell"/>
</dbReference>
<accession>A0A1V2DVW0</accession>
<dbReference type="SUPFAM" id="SSF53756">
    <property type="entry name" value="UDP-Glycosyltransferase/glycogen phosphorylase"/>
    <property type="match status" value="1"/>
</dbReference>
<evidence type="ECO:0000256" key="8">
    <source>
        <dbReference type="ARBA" id="ARBA00031445"/>
    </source>
</evidence>
<dbReference type="Gene3D" id="3.40.50.2000">
    <property type="entry name" value="Glycogen Phosphorylase B"/>
    <property type="match status" value="1"/>
</dbReference>
<proteinExistence type="inferred from homology"/>
<sequence>MFQFLYSQLVRLALPLIFLRLWWRGRRTPELRRNWRHRLGLAPRLQGPVVWVHAVSVGETVAAGPMVRRLLERLPEASVLMTAMTATGLAQAKRMFGDQVTYAYAPYDTPGAVRRFLNRVQPRILVIMETEIWPNMIRQSRVRGVPVFLVNARLSERSARGYERIRPLALPVMRDISWVAAQADSDAERFRRIGVAPDRVDVTGSVKFDVDIPAGVREAAGQLRARFGDRPVWVAGSTHAGEESPVLAAHRRLLAAHPDALLILVPRHPERFDSVAGQVSDQGLSLARRSRNQDPAGAQVYLGDTMGELMMLYGASDMAFVGGSLVDRGGHNPLEPAAWGIPVFSGPHVFNFETIYQRLLDDAAVGMVSGAEDLARQLIALCSDPDRRAAAGQRALRVVEKNRGALDKVVAGVVGRV</sequence>
<evidence type="ECO:0000256" key="11">
    <source>
        <dbReference type="PIRSR" id="PIRSR639901-2"/>
    </source>
</evidence>
<evidence type="ECO:0000259" key="13">
    <source>
        <dbReference type="Pfam" id="PF04413"/>
    </source>
</evidence>
<comment type="function">
    <text evidence="12">Involved in lipopolysaccharide (LPS) biosynthesis. Catalyzes the transfer of 3-deoxy-D-manno-octulosonate (Kdo) residue(s) from CMP-Kdo to lipid IV(A), the tetraacyldisaccharide-1,4'-bisphosphate precursor of lipid A.</text>
</comment>
<dbReference type="Gene3D" id="3.40.50.11720">
    <property type="entry name" value="3-Deoxy-D-manno-octulosonic-acid transferase, N-terminal domain"/>
    <property type="match status" value="1"/>
</dbReference>
<keyword evidence="12" id="KW-0472">Membrane</keyword>
<feature type="active site" description="Proton acceptor" evidence="10">
    <location>
        <position position="59"/>
    </location>
</feature>
<dbReference type="InterPro" id="IPR038107">
    <property type="entry name" value="Glycos_transf_N_sf"/>
</dbReference>
<evidence type="ECO:0000313" key="15">
    <source>
        <dbReference type="Proteomes" id="UP000189339"/>
    </source>
</evidence>
<evidence type="ECO:0000256" key="5">
    <source>
        <dbReference type="ARBA" id="ARBA00019077"/>
    </source>
</evidence>